<dbReference type="GO" id="GO:0006508">
    <property type="term" value="P:proteolysis"/>
    <property type="evidence" value="ECO:0007669"/>
    <property type="project" value="UniProtKB-KW"/>
</dbReference>
<dbReference type="Pfam" id="PF22936">
    <property type="entry name" value="Pol_BBD"/>
    <property type="match status" value="1"/>
</dbReference>
<feature type="coiled-coil region" evidence="5">
    <location>
        <begin position="99"/>
        <end position="130"/>
    </location>
</feature>
<dbReference type="InterPro" id="IPR039537">
    <property type="entry name" value="Retrotran_Ty1/copia-like"/>
</dbReference>
<feature type="compositionally biased region" description="Basic and acidic residues" evidence="6">
    <location>
        <begin position="999"/>
        <end position="1016"/>
    </location>
</feature>
<protein>
    <submittedName>
        <fullName evidence="8">Putative ribonuclease H-like domain-containing protein</fullName>
    </submittedName>
</protein>
<keyword evidence="5" id="KW-0175">Coiled coil</keyword>
<dbReference type="InterPro" id="IPR043502">
    <property type="entry name" value="DNA/RNA_pol_sf"/>
</dbReference>
<feature type="compositionally biased region" description="Polar residues" evidence="6">
    <location>
        <begin position="1034"/>
        <end position="1053"/>
    </location>
</feature>
<evidence type="ECO:0000256" key="6">
    <source>
        <dbReference type="SAM" id="MobiDB-lite"/>
    </source>
</evidence>
<dbReference type="PROSITE" id="PS50994">
    <property type="entry name" value="INTEGRASE"/>
    <property type="match status" value="1"/>
</dbReference>
<feature type="compositionally biased region" description="Basic and acidic residues" evidence="6">
    <location>
        <begin position="315"/>
        <end position="333"/>
    </location>
</feature>
<dbReference type="Gene3D" id="4.10.60.10">
    <property type="entry name" value="Zinc finger, CCHC-type"/>
    <property type="match status" value="1"/>
</dbReference>
<feature type="compositionally biased region" description="Polar residues" evidence="6">
    <location>
        <begin position="965"/>
        <end position="979"/>
    </location>
</feature>
<feature type="region of interest" description="Disordered" evidence="6">
    <location>
        <begin position="315"/>
        <end position="340"/>
    </location>
</feature>
<dbReference type="InterPro" id="IPR057670">
    <property type="entry name" value="SH3_retrovirus"/>
</dbReference>
<organism evidence="8">
    <name type="scientific">Tanacetum cinerariifolium</name>
    <name type="common">Dalmatian daisy</name>
    <name type="synonym">Chrysanthemum cinerariifolium</name>
    <dbReference type="NCBI Taxonomy" id="118510"/>
    <lineage>
        <taxon>Eukaryota</taxon>
        <taxon>Viridiplantae</taxon>
        <taxon>Streptophyta</taxon>
        <taxon>Embryophyta</taxon>
        <taxon>Tracheophyta</taxon>
        <taxon>Spermatophyta</taxon>
        <taxon>Magnoliopsida</taxon>
        <taxon>eudicotyledons</taxon>
        <taxon>Gunneridae</taxon>
        <taxon>Pentapetalae</taxon>
        <taxon>asterids</taxon>
        <taxon>campanulids</taxon>
        <taxon>Asterales</taxon>
        <taxon>Asteraceae</taxon>
        <taxon>Asteroideae</taxon>
        <taxon>Anthemideae</taxon>
        <taxon>Anthemidinae</taxon>
        <taxon>Tanacetum</taxon>
    </lineage>
</organism>
<dbReference type="InterPro" id="IPR001584">
    <property type="entry name" value="Integrase_cat-core"/>
</dbReference>
<gene>
    <name evidence="8" type="ORF">Tci_313084</name>
</gene>
<dbReference type="InterPro" id="IPR036397">
    <property type="entry name" value="RNaseH_sf"/>
</dbReference>
<keyword evidence="1" id="KW-0645">Protease</keyword>
<dbReference type="Pfam" id="PF13976">
    <property type="entry name" value="gag_pre-integrs"/>
    <property type="match status" value="1"/>
</dbReference>
<sequence>MESLSPQVVVAAKLLILNLNEFDLWKMRIEQYFLMTNYSLWEVILNGDSFTPTRVIDGVVQAIAPTTAEQRLAKKNELKERGTLLMALPDKHQLKFNIHKDAKSLMEAIKKRLQKLISQLEILGESLSQEDINLKFLRSLPTEWRTHTLIWRNKADLEDQSLDDLFNNLKIYEAEVKSSSSTSYNTQNIAFVSSNNTDNTNESVSVIPSVFAASTKASISILPNVDNLCDAVIYSFFASQSNSPQLHNEDLKQIDADDLEEMDLKWQMAMLTMRARRFLQRTGRNLGANGTTAIGFDMSKVECYNCNRRGHFAREYRSPRDTKNKDTQRRNVPADEEPTNYALMAFTSSSSSSSSSSDSENENVFEEDIKLLKLDVRLRDNALVELRKKFKKAEKERDELKFRYDNQVFHSQLFDCDELTSSESDVSVPTSLVHDRYKSGEGYHVPPPYTGTFMPPKPDLVFHDAHIACETVSNVFNVEPNDESEGEPMLTQKAHSFVQTSKHVKNSRTSIKPIQVSHCLGLQKTLSFLFDMHANLQQALKDKGVIDSGCSRCMTGNISYLSDFEEINGGCVTFRNPKGGKITGKGKIKTGKLDFDDVYFNKELKFNLFSVSQMCDKKNNVLFTDTECVILSSDFKLPDIRVPRENNMYNVDLKNVVPSGDLTFLFAKATLDESNLWHRRLGHINFKTMNKIVKGNLVRGLQSKVFENNHTCVACKKGKKHKASCKSKPISSVSQSLQRLHMDLFGPTFVKSLNKKSYYLVVTDDYSRFSWVFFLATKDETSTILKTFITGIENQINHKVKIIRRHNKTKFKNHDLNKSCKMKWIKREFSVARTPQQNGVTERNNRTLIKDAKTMLADSLLPILFWAEAVNTACYVQNRVLVTKPHNKTPYELLLSSTPSIGFMRPFGCPVTILNTLDPLGKFDGKADEGFLVGYSVISKAFRVFNSRTRIVQETLHINFLKNQPNSTGFKDPQNTNANAAFDFKDNETKVHVSSSSSDKPKNHDAKATKEAKGNSHVDLVNASIAPVTAAGPNPTNSTNNFNDASPSDNAVSPNFEIGRKSSFVDPSQYHDDPDMPALEDIIYSDDEEDVGAEANFSNLETSITVSPIPTTRIHKDHPVTQIIGDLILAPQTRSMARMVKEQGGLNQINDEDFHTFKVLYGLHQAPRAWYETLANHLLENGFQRGKIDQTLFIKKQKGDILLVQIYVDDIIFGSTKKELCKAYEKLMKDKFQISLMGELTFFLGLQVKKKDDGIFISQDKYVAEILRKFGLIDGKSASTPIDTKKPLLKDPDGKDVVVHIYRSMIGSLMYLTSSRPDIMFVICACAHFQVTPKVSHLNAVKRIFKYLKGKPHLGLWYPKDSPFNLVAYSDSDYAGASLVRKFARGGCQFLGCKLISCMVRNVDSPSQFLMYPRFLQVMINEQVDDLSSHNTKYPSPALTQKVFANMRRIGKGFSGVETHLFDTMLVQPQVQDAAEVDAEDEDDNEVSTDKVAQALEIVKLKQRVMKLEKKRRSKHSGLKRLRKDINAADFEPIVFDDEVVTMTMAQTLIKMKAKKVRILDEQMAKRLQDEEIEQAVQTFLKSDRDEEPTKKRAAKETLLQESFKKLRAKVEVSGSYSTQQQETPTVDPAKISKEDVQNMLQIIPVAEFKVEALQVKHHIFMLIEKDYPLTDAVLLFMLSAKLQVDKDCKMAKDLVMKIFMKANKPKSRRTLELMLFKTSRKYTKGLLLLVEELVLLVQINAVRRK</sequence>
<evidence type="ECO:0000256" key="5">
    <source>
        <dbReference type="SAM" id="Coils"/>
    </source>
</evidence>
<dbReference type="GO" id="GO:0004190">
    <property type="term" value="F:aspartic-type endopeptidase activity"/>
    <property type="evidence" value="ECO:0007669"/>
    <property type="project" value="UniProtKB-KW"/>
</dbReference>
<feature type="region of interest" description="Disordered" evidence="6">
    <location>
        <begin position="965"/>
        <end position="1053"/>
    </location>
</feature>
<dbReference type="Gene3D" id="3.30.420.10">
    <property type="entry name" value="Ribonuclease H-like superfamily/Ribonuclease H"/>
    <property type="match status" value="1"/>
</dbReference>
<evidence type="ECO:0000256" key="2">
    <source>
        <dbReference type="ARBA" id="ARBA00022723"/>
    </source>
</evidence>
<reference evidence="8" key="1">
    <citation type="journal article" date="2019" name="Sci. Rep.">
        <title>Draft genome of Tanacetum cinerariifolium, the natural source of mosquito coil.</title>
        <authorList>
            <person name="Yamashiro T."/>
            <person name="Shiraishi A."/>
            <person name="Satake H."/>
            <person name="Nakayama K."/>
        </authorList>
    </citation>
    <scope>NUCLEOTIDE SEQUENCE</scope>
</reference>
<dbReference type="SUPFAM" id="SSF56672">
    <property type="entry name" value="DNA/RNA polymerases"/>
    <property type="match status" value="1"/>
</dbReference>
<dbReference type="InterPro" id="IPR025724">
    <property type="entry name" value="GAG-pre-integrase_dom"/>
</dbReference>
<accession>A0A699H5I2</accession>
<dbReference type="InterPro" id="IPR012337">
    <property type="entry name" value="RNaseH-like_sf"/>
</dbReference>
<dbReference type="PANTHER" id="PTHR42648">
    <property type="entry name" value="TRANSPOSASE, PUTATIVE-RELATED"/>
    <property type="match status" value="1"/>
</dbReference>
<dbReference type="PANTHER" id="PTHR42648:SF32">
    <property type="entry name" value="RIBONUCLEASE H-LIKE DOMAIN, GAG-PRE-INTEGRASE DOMAIN PROTEIN-RELATED"/>
    <property type="match status" value="1"/>
</dbReference>
<dbReference type="InterPro" id="IPR013103">
    <property type="entry name" value="RVT_2"/>
</dbReference>
<evidence type="ECO:0000256" key="4">
    <source>
        <dbReference type="ARBA" id="ARBA00022801"/>
    </source>
</evidence>
<proteinExistence type="predicted"/>
<dbReference type="GO" id="GO:0015074">
    <property type="term" value="P:DNA integration"/>
    <property type="evidence" value="ECO:0007669"/>
    <property type="project" value="InterPro"/>
</dbReference>
<name>A0A699H5I2_TANCI</name>
<dbReference type="SUPFAM" id="SSF53098">
    <property type="entry name" value="Ribonuclease H-like"/>
    <property type="match status" value="1"/>
</dbReference>
<dbReference type="InterPro" id="IPR054722">
    <property type="entry name" value="PolX-like_BBD"/>
</dbReference>
<evidence type="ECO:0000313" key="8">
    <source>
        <dbReference type="EMBL" id="GEX41109.1"/>
    </source>
</evidence>
<comment type="caution">
    <text evidence="8">The sequence shown here is derived from an EMBL/GenBank/DDBJ whole genome shotgun (WGS) entry which is preliminary data.</text>
</comment>
<keyword evidence="4" id="KW-0378">Hydrolase</keyword>
<feature type="domain" description="Integrase catalytic" evidence="7">
    <location>
        <begin position="725"/>
        <end position="898"/>
    </location>
</feature>
<dbReference type="GO" id="GO:0046872">
    <property type="term" value="F:metal ion binding"/>
    <property type="evidence" value="ECO:0007669"/>
    <property type="project" value="UniProtKB-KW"/>
</dbReference>
<evidence type="ECO:0000259" key="7">
    <source>
        <dbReference type="PROSITE" id="PS50994"/>
    </source>
</evidence>
<dbReference type="EMBL" id="BKCJ010106765">
    <property type="protein sequence ID" value="GEX41109.1"/>
    <property type="molecule type" value="Genomic_DNA"/>
</dbReference>
<keyword evidence="2" id="KW-0479">Metal-binding</keyword>
<keyword evidence="3" id="KW-0064">Aspartyl protease</keyword>
<dbReference type="GO" id="GO:0003676">
    <property type="term" value="F:nucleic acid binding"/>
    <property type="evidence" value="ECO:0007669"/>
    <property type="project" value="InterPro"/>
</dbReference>
<evidence type="ECO:0000256" key="3">
    <source>
        <dbReference type="ARBA" id="ARBA00022750"/>
    </source>
</evidence>
<evidence type="ECO:0000256" key="1">
    <source>
        <dbReference type="ARBA" id="ARBA00022670"/>
    </source>
</evidence>
<dbReference type="Pfam" id="PF25597">
    <property type="entry name" value="SH3_retrovirus"/>
    <property type="match status" value="1"/>
</dbReference>
<dbReference type="Pfam" id="PF07727">
    <property type="entry name" value="RVT_2"/>
    <property type="match status" value="1"/>
</dbReference>